<dbReference type="RefSeq" id="YP_009611809.1">
    <property type="nucleotide sequence ID" value="NC_042013.1"/>
</dbReference>
<accession>A0A2L0UZH1</accession>
<organism evidence="1 2">
    <name type="scientific">Agrobacterium phage Atu_ph07</name>
    <dbReference type="NCBI Taxonomy" id="2024264"/>
    <lineage>
        <taxon>Viruses</taxon>
        <taxon>Duplodnaviria</taxon>
        <taxon>Heunggongvirae</taxon>
        <taxon>Uroviricota</taxon>
        <taxon>Caudoviricetes</taxon>
        <taxon>Polybotosvirus</taxon>
        <taxon>Polybotosvirus Atuph07</taxon>
    </lineage>
</organism>
<protein>
    <submittedName>
        <fullName evidence="1">Uncharacterized protein</fullName>
    </submittedName>
</protein>
<proteinExistence type="predicted"/>
<keyword evidence="2" id="KW-1185">Reference proteome</keyword>
<dbReference type="Proteomes" id="UP000223025">
    <property type="component" value="Segment"/>
</dbReference>
<reference evidence="1 2" key="1">
    <citation type="submission" date="2017-06" db="EMBL/GenBank/DDBJ databases">
        <authorList>
            <person name="Kim H.J."/>
            <person name="Triplett B.A."/>
        </authorList>
    </citation>
    <scope>NUCLEOTIDE SEQUENCE [LARGE SCALE GENOMIC DNA]</scope>
</reference>
<evidence type="ECO:0000313" key="2">
    <source>
        <dbReference type="Proteomes" id="UP000223025"/>
    </source>
</evidence>
<name>A0A2L0UZH1_9CAUD</name>
<dbReference type="KEGG" id="vg:40088147"/>
<evidence type="ECO:0000313" key="1">
    <source>
        <dbReference type="EMBL" id="AUZ94929.1"/>
    </source>
</evidence>
<sequence>MISNNVKDYYDESYQLMRVLKSNPKYASFLKEKIEVASKIDGAVFMPEHLINLNEVFIVGTMKDSKSFNVNIKSGRPRLYTIDTNIRIDNINELERLELNMIGFFVLTGNGFGPSISKEIAFISKNKAIKYATREMEKFNA</sequence>
<dbReference type="GeneID" id="40088147"/>
<dbReference type="EMBL" id="MF403008">
    <property type="protein sequence ID" value="AUZ94929.1"/>
    <property type="molecule type" value="Genomic_DNA"/>
</dbReference>